<evidence type="ECO:0000256" key="7">
    <source>
        <dbReference type="ARBA" id="ARBA00023326"/>
    </source>
</evidence>
<keyword evidence="3" id="KW-0858">Xylan degradation</keyword>
<feature type="signal peptide" evidence="9">
    <location>
        <begin position="1"/>
        <end position="42"/>
    </location>
</feature>
<sequence>MFEFLSTDRNRRSRLMRRLIGSAAAVASLTAAVSAVEMTAQAAPTALASSGCSAPAPAEGESTLEFAAAGKAGTYIRDIPPATGAPLPVVLDLHGLMEPAFIERSSTALSELGKSRGFVTITPQLSELRIPQWDFTENSADITFLSTLLTHVEETLCVDRQRIYATGLSMGGFTSSSLGCQLSDRIAAIAPVAGLQDFTWCHTVRPVPVIAFHGSDDPIIAYTGGEGPNAQFLPTPSKTGSSGNSKPGVNGPNNRSIPDNAAGWARRNGCKPEPAQRSVAPDVNLQSYDCPADATVQLYTVLGAGHVWPGSPSDTSPVPLVGENTKSIVASELIWDFFQAHPLRR</sequence>
<evidence type="ECO:0000256" key="6">
    <source>
        <dbReference type="ARBA" id="ARBA00023277"/>
    </source>
</evidence>
<evidence type="ECO:0000256" key="2">
    <source>
        <dbReference type="ARBA" id="ARBA00022525"/>
    </source>
</evidence>
<feature type="chain" id="PRO_5046318507" description="Polyhydroxybutyrate depolymerase" evidence="9">
    <location>
        <begin position="43"/>
        <end position="345"/>
    </location>
</feature>
<keyword evidence="5" id="KW-0378">Hydrolase</keyword>
<feature type="region of interest" description="Disordered" evidence="8">
    <location>
        <begin position="225"/>
        <end position="256"/>
    </location>
</feature>
<gene>
    <name evidence="10" type="ORF">AB0I48_14010</name>
</gene>
<evidence type="ECO:0000313" key="10">
    <source>
        <dbReference type="EMBL" id="MEV0708675.1"/>
    </source>
</evidence>
<evidence type="ECO:0000256" key="8">
    <source>
        <dbReference type="SAM" id="MobiDB-lite"/>
    </source>
</evidence>
<dbReference type="InterPro" id="IPR029058">
    <property type="entry name" value="AB_hydrolase_fold"/>
</dbReference>
<dbReference type="Gene3D" id="3.40.50.1820">
    <property type="entry name" value="alpha/beta hydrolase"/>
    <property type="match status" value="1"/>
</dbReference>
<evidence type="ECO:0008006" key="12">
    <source>
        <dbReference type="Google" id="ProtNLM"/>
    </source>
</evidence>
<dbReference type="SUPFAM" id="SSF53474">
    <property type="entry name" value="alpha/beta-Hydrolases"/>
    <property type="match status" value="1"/>
</dbReference>
<feature type="compositionally biased region" description="Polar residues" evidence="8">
    <location>
        <begin position="232"/>
        <end position="256"/>
    </location>
</feature>
<keyword evidence="7" id="KW-0624">Polysaccharide degradation</keyword>
<keyword evidence="11" id="KW-1185">Reference proteome</keyword>
<proteinExistence type="predicted"/>
<protein>
    <recommendedName>
        <fullName evidence="12">Polyhydroxybutyrate depolymerase</fullName>
    </recommendedName>
</protein>
<dbReference type="PANTHER" id="PTHR38050">
    <property type="match status" value="1"/>
</dbReference>
<comment type="subcellular location">
    <subcellularLocation>
        <location evidence="1">Secreted</location>
    </subcellularLocation>
</comment>
<dbReference type="Proteomes" id="UP001551695">
    <property type="component" value="Unassembled WGS sequence"/>
</dbReference>
<evidence type="ECO:0000256" key="4">
    <source>
        <dbReference type="ARBA" id="ARBA00022729"/>
    </source>
</evidence>
<dbReference type="InterPro" id="IPR043595">
    <property type="entry name" value="FaeB/C/D"/>
</dbReference>
<dbReference type="PANTHER" id="PTHR38050:SF2">
    <property type="entry name" value="FERULOYL ESTERASE C-RELATED"/>
    <property type="match status" value="1"/>
</dbReference>
<evidence type="ECO:0000256" key="3">
    <source>
        <dbReference type="ARBA" id="ARBA00022651"/>
    </source>
</evidence>
<name>A0ABV3FTE1_9NOCA</name>
<keyword evidence="4 9" id="KW-0732">Signal</keyword>
<comment type="caution">
    <text evidence="10">The sequence shown here is derived from an EMBL/GenBank/DDBJ whole genome shotgun (WGS) entry which is preliminary data.</text>
</comment>
<organism evidence="10 11">
    <name type="scientific">Nocardia aurea</name>
    <dbReference type="NCBI Taxonomy" id="2144174"/>
    <lineage>
        <taxon>Bacteria</taxon>
        <taxon>Bacillati</taxon>
        <taxon>Actinomycetota</taxon>
        <taxon>Actinomycetes</taxon>
        <taxon>Mycobacteriales</taxon>
        <taxon>Nocardiaceae</taxon>
        <taxon>Nocardia</taxon>
    </lineage>
</organism>
<keyword evidence="2" id="KW-0964">Secreted</keyword>
<evidence type="ECO:0000313" key="11">
    <source>
        <dbReference type="Proteomes" id="UP001551695"/>
    </source>
</evidence>
<accession>A0ABV3FTE1</accession>
<evidence type="ECO:0000256" key="1">
    <source>
        <dbReference type="ARBA" id="ARBA00004613"/>
    </source>
</evidence>
<evidence type="ECO:0000256" key="9">
    <source>
        <dbReference type="SAM" id="SignalP"/>
    </source>
</evidence>
<keyword evidence="6" id="KW-0119">Carbohydrate metabolism</keyword>
<reference evidence="10 11" key="1">
    <citation type="submission" date="2024-06" db="EMBL/GenBank/DDBJ databases">
        <title>The Natural Products Discovery Center: Release of the First 8490 Sequenced Strains for Exploring Actinobacteria Biosynthetic Diversity.</title>
        <authorList>
            <person name="Kalkreuter E."/>
            <person name="Kautsar S.A."/>
            <person name="Yang D."/>
            <person name="Bader C.D."/>
            <person name="Teijaro C.N."/>
            <person name="Fluegel L."/>
            <person name="Davis C.M."/>
            <person name="Simpson J.R."/>
            <person name="Lauterbach L."/>
            <person name="Steele A.D."/>
            <person name="Gui C."/>
            <person name="Meng S."/>
            <person name="Li G."/>
            <person name="Viehrig K."/>
            <person name="Ye F."/>
            <person name="Su P."/>
            <person name="Kiefer A.F."/>
            <person name="Nichols A."/>
            <person name="Cepeda A.J."/>
            <person name="Yan W."/>
            <person name="Fan B."/>
            <person name="Jiang Y."/>
            <person name="Adhikari A."/>
            <person name="Zheng C.-J."/>
            <person name="Schuster L."/>
            <person name="Cowan T.M."/>
            <person name="Smanski M.J."/>
            <person name="Chevrette M.G."/>
            <person name="De Carvalho L.P.S."/>
            <person name="Shen B."/>
        </authorList>
    </citation>
    <scope>NUCLEOTIDE SEQUENCE [LARGE SCALE GENOMIC DNA]</scope>
    <source>
        <strain evidence="10 11">NPDC050403</strain>
    </source>
</reference>
<dbReference type="EMBL" id="JBFAKC010000005">
    <property type="protein sequence ID" value="MEV0708675.1"/>
    <property type="molecule type" value="Genomic_DNA"/>
</dbReference>
<dbReference type="RefSeq" id="WP_355090377.1">
    <property type="nucleotide sequence ID" value="NZ_JBEXKW010000096.1"/>
</dbReference>
<evidence type="ECO:0000256" key="5">
    <source>
        <dbReference type="ARBA" id="ARBA00022801"/>
    </source>
</evidence>